<dbReference type="AlphaFoldDB" id="A0A0E9SE27"/>
<reference evidence="1" key="1">
    <citation type="submission" date="2014-11" db="EMBL/GenBank/DDBJ databases">
        <authorList>
            <person name="Amaro Gonzalez C."/>
        </authorList>
    </citation>
    <scope>NUCLEOTIDE SEQUENCE</scope>
</reference>
<dbReference type="EMBL" id="GBXM01069075">
    <property type="protein sequence ID" value="JAH39502.1"/>
    <property type="molecule type" value="Transcribed_RNA"/>
</dbReference>
<protein>
    <submittedName>
        <fullName evidence="1">Uncharacterized protein</fullName>
    </submittedName>
</protein>
<name>A0A0E9SE27_ANGAN</name>
<proteinExistence type="predicted"/>
<accession>A0A0E9SE27</accession>
<organism evidence="1">
    <name type="scientific">Anguilla anguilla</name>
    <name type="common">European freshwater eel</name>
    <name type="synonym">Muraena anguilla</name>
    <dbReference type="NCBI Taxonomy" id="7936"/>
    <lineage>
        <taxon>Eukaryota</taxon>
        <taxon>Metazoa</taxon>
        <taxon>Chordata</taxon>
        <taxon>Craniata</taxon>
        <taxon>Vertebrata</taxon>
        <taxon>Euteleostomi</taxon>
        <taxon>Actinopterygii</taxon>
        <taxon>Neopterygii</taxon>
        <taxon>Teleostei</taxon>
        <taxon>Anguilliformes</taxon>
        <taxon>Anguillidae</taxon>
        <taxon>Anguilla</taxon>
    </lineage>
</organism>
<sequence>MVCEGRIRTPTPALRCQEPRRFVRVFGLSKKGSQENRKLVWEGGVRKCHAIANYLRKTESWYGGGVRKCHAMQITS</sequence>
<reference evidence="1" key="2">
    <citation type="journal article" date="2015" name="Fish Shellfish Immunol.">
        <title>Early steps in the European eel (Anguilla anguilla)-Vibrio vulnificus interaction in the gills: Role of the RtxA13 toxin.</title>
        <authorList>
            <person name="Callol A."/>
            <person name="Pajuelo D."/>
            <person name="Ebbesson L."/>
            <person name="Teles M."/>
            <person name="MacKenzie S."/>
            <person name="Amaro C."/>
        </authorList>
    </citation>
    <scope>NUCLEOTIDE SEQUENCE</scope>
</reference>
<evidence type="ECO:0000313" key="1">
    <source>
        <dbReference type="EMBL" id="JAH39502.1"/>
    </source>
</evidence>